<keyword evidence="11" id="KW-0407">Ion channel</keyword>
<organism evidence="16">
    <name type="scientific">Pinguiococcus pyrenoidosus</name>
    <dbReference type="NCBI Taxonomy" id="172671"/>
    <lineage>
        <taxon>Eukaryota</taxon>
        <taxon>Sar</taxon>
        <taxon>Stramenopiles</taxon>
        <taxon>Ochrophyta</taxon>
        <taxon>Pinguiophyceae</taxon>
        <taxon>Pinguiochrysidales</taxon>
        <taxon>Pinguiochrysidaceae</taxon>
        <taxon>Pinguiococcus</taxon>
    </lineage>
</organism>
<evidence type="ECO:0000256" key="4">
    <source>
        <dbReference type="ARBA" id="ARBA00022475"/>
    </source>
</evidence>
<evidence type="ECO:0000256" key="13">
    <source>
        <dbReference type="SAM" id="MobiDB-lite"/>
    </source>
</evidence>
<evidence type="ECO:0000256" key="14">
    <source>
        <dbReference type="SAM" id="Phobius"/>
    </source>
</evidence>
<evidence type="ECO:0000259" key="15">
    <source>
        <dbReference type="Pfam" id="PF00520"/>
    </source>
</evidence>
<evidence type="ECO:0000256" key="12">
    <source>
        <dbReference type="ARBA" id="ARBA00031989"/>
    </source>
</evidence>
<evidence type="ECO:0000256" key="7">
    <source>
        <dbReference type="ARBA" id="ARBA00022989"/>
    </source>
</evidence>
<protein>
    <recommendedName>
        <fullName evidence="2">Voltage-gated hydrogen channel 1</fullName>
    </recommendedName>
    <alternativeName>
        <fullName evidence="12">Hydrogen voltage-gated channel 1</fullName>
    </alternativeName>
</protein>
<dbReference type="PANTHER" id="PTHR46480">
    <property type="entry name" value="F20B24.22"/>
    <property type="match status" value="1"/>
</dbReference>
<evidence type="ECO:0000256" key="2">
    <source>
        <dbReference type="ARBA" id="ARBA00015897"/>
    </source>
</evidence>
<dbReference type="Gene3D" id="1.20.120.350">
    <property type="entry name" value="Voltage-gated potassium channels. Chain C"/>
    <property type="match status" value="1"/>
</dbReference>
<keyword evidence="7 14" id="KW-1133">Transmembrane helix</keyword>
<dbReference type="EMBL" id="HBEA01017510">
    <property type="protein sequence ID" value="CAD8263791.1"/>
    <property type="molecule type" value="Transcribed_RNA"/>
</dbReference>
<feature type="transmembrane region" description="Helical" evidence="14">
    <location>
        <begin position="73"/>
        <end position="94"/>
    </location>
</feature>
<keyword evidence="9" id="KW-0406">Ion transport</keyword>
<dbReference type="GO" id="GO:0034702">
    <property type="term" value="C:monoatomic ion channel complex"/>
    <property type="evidence" value="ECO:0007669"/>
    <property type="project" value="UniProtKB-KW"/>
</dbReference>
<sequence>MLACQDSAPCSRMVGVQGPSERSQNLPNAVPRASRGTLQPSRENVRFHSTAEEEAEEEFDEFGDQDLKKAEEILLYISVGILSLFALELSLLFIANPKEFLSSPFHCLDLVVVVVALVFETAFQDLESVGFLVVARTWRFVRIGHAIVEVEEHVHEHKKHAETENVVAGNATVETEEAVVEGQQEAKEV</sequence>
<comment type="subcellular location">
    <subcellularLocation>
        <location evidence="1">Cell membrane</location>
        <topology evidence="1">Multi-pass membrane protein</topology>
    </subcellularLocation>
</comment>
<evidence type="ECO:0000256" key="5">
    <source>
        <dbReference type="ARBA" id="ARBA00022692"/>
    </source>
</evidence>
<evidence type="ECO:0000256" key="10">
    <source>
        <dbReference type="ARBA" id="ARBA00023136"/>
    </source>
</evidence>
<keyword evidence="4" id="KW-1003">Cell membrane</keyword>
<name>A0A7R9YF04_9STRA</name>
<feature type="domain" description="Ion transport" evidence="15">
    <location>
        <begin position="69"/>
        <end position="147"/>
    </location>
</feature>
<reference evidence="16" key="1">
    <citation type="submission" date="2021-01" db="EMBL/GenBank/DDBJ databases">
        <authorList>
            <person name="Corre E."/>
            <person name="Pelletier E."/>
            <person name="Niang G."/>
            <person name="Scheremetjew M."/>
            <person name="Finn R."/>
            <person name="Kale V."/>
            <person name="Holt S."/>
            <person name="Cochrane G."/>
            <person name="Meng A."/>
            <person name="Brown T."/>
            <person name="Cohen L."/>
        </authorList>
    </citation>
    <scope>NUCLEOTIDE SEQUENCE</scope>
    <source>
        <strain evidence="16">CCMP2078</strain>
    </source>
</reference>
<dbReference type="AlphaFoldDB" id="A0A7R9YF04"/>
<evidence type="ECO:0000256" key="6">
    <source>
        <dbReference type="ARBA" id="ARBA00022882"/>
    </source>
</evidence>
<feature type="region of interest" description="Disordered" evidence="13">
    <location>
        <begin position="1"/>
        <end position="63"/>
    </location>
</feature>
<accession>A0A7R9YF04</accession>
<evidence type="ECO:0000256" key="9">
    <source>
        <dbReference type="ARBA" id="ARBA00023065"/>
    </source>
</evidence>
<dbReference type="InterPro" id="IPR027359">
    <property type="entry name" value="Volt_channel_dom_sf"/>
</dbReference>
<evidence type="ECO:0000256" key="11">
    <source>
        <dbReference type="ARBA" id="ARBA00023303"/>
    </source>
</evidence>
<keyword evidence="5 14" id="KW-0812">Transmembrane</keyword>
<dbReference type="PANTHER" id="PTHR46480:SF1">
    <property type="entry name" value="VOLTAGE-GATED HYDROGEN CHANNEL 1"/>
    <property type="match status" value="1"/>
</dbReference>
<dbReference type="Pfam" id="PF00520">
    <property type="entry name" value="Ion_trans"/>
    <property type="match status" value="1"/>
</dbReference>
<keyword evidence="6" id="KW-0851">Voltage-gated channel</keyword>
<keyword evidence="10 14" id="KW-0472">Membrane</keyword>
<evidence type="ECO:0000256" key="1">
    <source>
        <dbReference type="ARBA" id="ARBA00004651"/>
    </source>
</evidence>
<keyword evidence="8" id="KW-0175">Coiled coil</keyword>
<evidence type="ECO:0000256" key="8">
    <source>
        <dbReference type="ARBA" id="ARBA00023054"/>
    </source>
</evidence>
<evidence type="ECO:0000313" key="16">
    <source>
        <dbReference type="EMBL" id="CAD8263791.1"/>
    </source>
</evidence>
<keyword evidence="3" id="KW-0813">Transport</keyword>
<dbReference type="InterPro" id="IPR031846">
    <property type="entry name" value="Hvcn1"/>
</dbReference>
<dbReference type="GO" id="GO:0005886">
    <property type="term" value="C:plasma membrane"/>
    <property type="evidence" value="ECO:0007669"/>
    <property type="project" value="UniProtKB-SubCell"/>
</dbReference>
<proteinExistence type="predicted"/>
<feature type="compositionally biased region" description="Acidic residues" evidence="13">
    <location>
        <begin position="52"/>
        <end position="63"/>
    </location>
</feature>
<evidence type="ECO:0000256" key="3">
    <source>
        <dbReference type="ARBA" id="ARBA00022448"/>
    </source>
</evidence>
<gene>
    <name evidence="16" type="ORF">PPYR1160_LOCUS13293</name>
</gene>
<dbReference type="InterPro" id="IPR005821">
    <property type="entry name" value="Ion_trans_dom"/>
</dbReference>
<dbReference type="GO" id="GO:0030171">
    <property type="term" value="F:voltage-gated proton channel activity"/>
    <property type="evidence" value="ECO:0007669"/>
    <property type="project" value="InterPro"/>
</dbReference>